<reference evidence="2 3" key="1">
    <citation type="submission" date="2014-04" db="EMBL/GenBank/DDBJ databases">
        <authorList>
            <consortium name="DOE Joint Genome Institute"/>
            <person name="Kuo A."/>
            <person name="Tarkka M."/>
            <person name="Buscot F."/>
            <person name="Kohler A."/>
            <person name="Nagy L.G."/>
            <person name="Floudas D."/>
            <person name="Copeland A."/>
            <person name="Barry K.W."/>
            <person name="Cichocki N."/>
            <person name="Veneault-Fourrey C."/>
            <person name="LaButti K."/>
            <person name="Lindquist E.A."/>
            <person name="Lipzen A."/>
            <person name="Lundell T."/>
            <person name="Morin E."/>
            <person name="Murat C."/>
            <person name="Sun H."/>
            <person name="Tunlid A."/>
            <person name="Henrissat B."/>
            <person name="Grigoriev I.V."/>
            <person name="Hibbett D.S."/>
            <person name="Martin F."/>
            <person name="Nordberg H.P."/>
            <person name="Cantor M.N."/>
            <person name="Hua S.X."/>
        </authorList>
    </citation>
    <scope>NUCLEOTIDE SEQUENCE [LARGE SCALE GENOMIC DNA]</scope>
    <source>
        <strain evidence="2 3">F 1598</strain>
    </source>
</reference>
<dbReference type="SUPFAM" id="SSF48452">
    <property type="entry name" value="TPR-like"/>
    <property type="match status" value="1"/>
</dbReference>
<feature type="domain" description="Novel STAND NTPase 1" evidence="1">
    <location>
        <begin position="249"/>
        <end position="396"/>
    </location>
</feature>
<name>A0A0C3GGV4_PILCF</name>
<sequence>MDAGLVGCFTWLRPTRLRSRAEKVDGRPAPSRHDNDQIRPTLAEYSFEAGKQTVVVLEKAAGLIGVPFAKEALGVALALINEITIIEEQVKNVKNRICGLMLIIVDTVHEKELDDLSTDIQTGVESLTCNLAKITRDLNDIKDQNRWLTFFFKNLNKAKLDDCIDRLQEALEQFQMSRELRTAEELHHIQTRLEAIYGLTKEVASRVGEIQTRVDLMDSKVDEIKAMMKKAQVNRASILPWREMPMKPAHFHGRDAVVADVARLLVSGEKPRVCILGPGGIGKTSVALAVMENVAVENKFGKENCFWIPCVGATSPGLLLQILYSNLRITRDTGDALGDIRIELQASTEPRVVLLDNFETPWNPREGDQKEVELILRSLSSLPRIAILVTMRSNFPPSNEIDWEYENLPPTDDASSRKIYTDIDPTAAAHSALYDLLHALGNMPFAITLMATLAKKSKSSPDELLKMWRKGGTDMLSKPQEGMNHCISLSVDSKIVSDNPEALTLLATLSMLPAGTDHHHLDWWAPTLKNKAGAIATLSDAALIVDRELGGCVMISVLPVVQSFMRQSDRISETVRKHVQATCYKFACGHKSSPGEPTFKDDVVALEGEETNVQAILLEVAMHVAGGDGLPCSISLREINADTDTLLDALLAFSWYQYWSKPRVEVAERAVISLKIDRYPDACSHFEEARICFRTLSDGPDLLHAGRCGLALSDTYQYMSKPSTVVEKFVLEAQNDFNECGSEYGLACGLFGLGVFYWYRGGRDEGLPQFDAAKAAFENLHRPVDVAHCLHEAARCHAGGGRYSEALDASKRALQDYEDLGLTHQRCEALIRMTRYLKMLDRDDDALAILPRSLEECQRLGSPLLIAQTLEEFGEIYTCRKDYSAARAAYEGAQEQYESMSGTYLDHRGAARCQHNLLQITRMEKNPTNNSICLRYAPRY</sequence>
<accession>A0A0C3GGV4</accession>
<dbReference type="HOGENOM" id="CLU_010537_0_0_1"/>
<dbReference type="InterPro" id="IPR049052">
    <property type="entry name" value="nSTAND1"/>
</dbReference>
<dbReference type="Gene3D" id="1.25.40.10">
    <property type="entry name" value="Tetratricopeptide repeat domain"/>
    <property type="match status" value="1"/>
</dbReference>
<reference evidence="3" key="2">
    <citation type="submission" date="2015-01" db="EMBL/GenBank/DDBJ databases">
        <title>Evolutionary Origins and Diversification of the Mycorrhizal Mutualists.</title>
        <authorList>
            <consortium name="DOE Joint Genome Institute"/>
            <consortium name="Mycorrhizal Genomics Consortium"/>
            <person name="Kohler A."/>
            <person name="Kuo A."/>
            <person name="Nagy L.G."/>
            <person name="Floudas D."/>
            <person name="Copeland A."/>
            <person name="Barry K.W."/>
            <person name="Cichocki N."/>
            <person name="Veneault-Fourrey C."/>
            <person name="LaButti K."/>
            <person name="Lindquist E.A."/>
            <person name="Lipzen A."/>
            <person name="Lundell T."/>
            <person name="Morin E."/>
            <person name="Murat C."/>
            <person name="Riley R."/>
            <person name="Ohm R."/>
            <person name="Sun H."/>
            <person name="Tunlid A."/>
            <person name="Henrissat B."/>
            <person name="Grigoriev I.V."/>
            <person name="Hibbett D.S."/>
            <person name="Martin F."/>
        </authorList>
    </citation>
    <scope>NUCLEOTIDE SEQUENCE [LARGE SCALE GENOMIC DNA]</scope>
    <source>
        <strain evidence="3">F 1598</strain>
    </source>
</reference>
<dbReference type="OrthoDB" id="3052556at2759"/>
<dbReference type="Pfam" id="PF20703">
    <property type="entry name" value="nSTAND1"/>
    <property type="match status" value="1"/>
</dbReference>
<dbReference type="PANTHER" id="PTHR47691">
    <property type="entry name" value="REGULATOR-RELATED"/>
    <property type="match status" value="1"/>
</dbReference>
<dbReference type="InterPro" id="IPR027417">
    <property type="entry name" value="P-loop_NTPase"/>
</dbReference>
<evidence type="ECO:0000313" key="3">
    <source>
        <dbReference type="Proteomes" id="UP000054166"/>
    </source>
</evidence>
<keyword evidence="3" id="KW-1185">Reference proteome</keyword>
<proteinExistence type="predicted"/>
<dbReference type="STRING" id="765440.A0A0C3GGV4"/>
<dbReference type="InterPro" id="IPR059179">
    <property type="entry name" value="MLKL-like_MCAfunc"/>
</dbReference>
<organism evidence="2 3">
    <name type="scientific">Piloderma croceum (strain F 1598)</name>
    <dbReference type="NCBI Taxonomy" id="765440"/>
    <lineage>
        <taxon>Eukaryota</taxon>
        <taxon>Fungi</taxon>
        <taxon>Dikarya</taxon>
        <taxon>Basidiomycota</taxon>
        <taxon>Agaricomycotina</taxon>
        <taxon>Agaricomycetes</taxon>
        <taxon>Agaricomycetidae</taxon>
        <taxon>Atheliales</taxon>
        <taxon>Atheliaceae</taxon>
        <taxon>Piloderma</taxon>
    </lineage>
</organism>
<dbReference type="SUPFAM" id="SSF52540">
    <property type="entry name" value="P-loop containing nucleoside triphosphate hydrolases"/>
    <property type="match status" value="1"/>
</dbReference>
<dbReference type="Proteomes" id="UP000054166">
    <property type="component" value="Unassembled WGS sequence"/>
</dbReference>
<dbReference type="PANTHER" id="PTHR47691:SF3">
    <property type="entry name" value="HTH-TYPE TRANSCRIPTIONAL REGULATOR RV0890C-RELATED"/>
    <property type="match status" value="1"/>
</dbReference>
<dbReference type="CDD" id="cd21037">
    <property type="entry name" value="MLKL_NTD"/>
    <property type="match status" value="1"/>
</dbReference>
<evidence type="ECO:0000259" key="1">
    <source>
        <dbReference type="Pfam" id="PF20703"/>
    </source>
</evidence>
<gene>
    <name evidence="2" type="ORF">PILCRDRAFT_199446</name>
</gene>
<dbReference type="AlphaFoldDB" id="A0A0C3GGV4"/>
<dbReference type="EMBL" id="KN832974">
    <property type="protein sequence ID" value="KIM89866.1"/>
    <property type="molecule type" value="Genomic_DNA"/>
</dbReference>
<dbReference type="InParanoid" id="A0A0C3GGV4"/>
<evidence type="ECO:0000313" key="2">
    <source>
        <dbReference type="EMBL" id="KIM89866.1"/>
    </source>
</evidence>
<dbReference type="Gene3D" id="3.40.50.300">
    <property type="entry name" value="P-loop containing nucleotide triphosphate hydrolases"/>
    <property type="match status" value="1"/>
</dbReference>
<protein>
    <recommendedName>
        <fullName evidence="1">Novel STAND NTPase 1 domain-containing protein</fullName>
    </recommendedName>
</protein>
<dbReference type="InterPro" id="IPR011990">
    <property type="entry name" value="TPR-like_helical_dom_sf"/>
</dbReference>